<name>A0A1I6FTM5_9RHOB</name>
<dbReference type="AlphaFoldDB" id="A0A1I6FTM5"/>
<reference evidence="3" key="1">
    <citation type="submission" date="2016-10" db="EMBL/GenBank/DDBJ databases">
        <authorList>
            <person name="Varghese N."/>
            <person name="Submissions S."/>
        </authorList>
    </citation>
    <scope>NUCLEOTIDE SEQUENCE [LARGE SCALE GENOMIC DNA]</scope>
    <source>
        <strain evidence="3">DSM 26879</strain>
    </source>
</reference>
<evidence type="ECO:0000313" key="3">
    <source>
        <dbReference type="Proteomes" id="UP000199478"/>
    </source>
</evidence>
<dbReference type="EMBL" id="FOYP01000001">
    <property type="protein sequence ID" value="SFR33258.1"/>
    <property type="molecule type" value="Genomic_DNA"/>
</dbReference>
<gene>
    <name evidence="2" type="ORF">SAMN04488005_0463</name>
</gene>
<dbReference type="STRING" id="390270.SAMN04488005_0463"/>
<accession>A0A1I6FTM5</accession>
<organism evidence="2 3">
    <name type="scientific">Yoonia tamlensis</name>
    <dbReference type="NCBI Taxonomy" id="390270"/>
    <lineage>
        <taxon>Bacteria</taxon>
        <taxon>Pseudomonadati</taxon>
        <taxon>Pseudomonadota</taxon>
        <taxon>Alphaproteobacteria</taxon>
        <taxon>Rhodobacterales</taxon>
        <taxon>Paracoccaceae</taxon>
        <taxon>Yoonia</taxon>
    </lineage>
</organism>
<feature type="domain" description="DUF4166" evidence="1">
    <location>
        <begin position="38"/>
        <end position="218"/>
    </location>
</feature>
<dbReference type="RefSeq" id="WP_207496838.1">
    <property type="nucleotide sequence ID" value="NZ_FOYP01000001.1"/>
</dbReference>
<evidence type="ECO:0000313" key="2">
    <source>
        <dbReference type="EMBL" id="SFR33258.1"/>
    </source>
</evidence>
<evidence type="ECO:0000259" key="1">
    <source>
        <dbReference type="Pfam" id="PF13761"/>
    </source>
</evidence>
<dbReference type="Pfam" id="PF13761">
    <property type="entry name" value="DUF4166"/>
    <property type="match status" value="1"/>
</dbReference>
<dbReference type="Proteomes" id="UP000199478">
    <property type="component" value="Unassembled WGS sequence"/>
</dbReference>
<protein>
    <recommendedName>
        <fullName evidence="1">DUF4166 domain-containing protein</fullName>
    </recommendedName>
</protein>
<keyword evidence="3" id="KW-1185">Reference proteome</keyword>
<proteinExistence type="predicted"/>
<sequence length="222" mass="24740">MLRRHPRAEPEQIPVPARAQPTDMRFRKLIGPSAWARLPAAIRARFGKRLDAGQSVAYQGVVTAMQMNPAGWVMAQAARLVGAPFPFDRKCLHQPAVVVVTEDRTSEGQFWIRQYGRARGFPQVVHSSKRFAGPTGLEEYIGYGIGMALQVVATDDALYFESDHFFVQIMGRRLRLPRALGPGNVRVGHHDLGDGCFRFSLTVTHPILGRMLCQDAVFRDAS</sequence>
<dbReference type="InterPro" id="IPR025311">
    <property type="entry name" value="DUF4166"/>
</dbReference>